<evidence type="ECO:0000313" key="4">
    <source>
        <dbReference type="EMBL" id="MYN46002.1"/>
    </source>
</evidence>
<evidence type="ECO:0000313" key="5">
    <source>
        <dbReference type="Proteomes" id="UP000444316"/>
    </source>
</evidence>
<name>A0A845HYN5_9BURK</name>
<dbReference type="Pfam" id="PF19500">
    <property type="entry name" value="DUF6035"/>
    <property type="match status" value="1"/>
</dbReference>
<evidence type="ECO:0000259" key="1">
    <source>
        <dbReference type="Pfam" id="PF19500"/>
    </source>
</evidence>
<proteinExistence type="predicted"/>
<dbReference type="InterPro" id="IPR046099">
    <property type="entry name" value="DUF6035"/>
</dbReference>
<dbReference type="InterPro" id="IPR057152">
    <property type="entry name" value="DUF7830"/>
</dbReference>
<evidence type="ECO:0000259" key="2">
    <source>
        <dbReference type="Pfam" id="PF25167"/>
    </source>
</evidence>
<feature type="domain" description="DUF7830" evidence="3">
    <location>
        <begin position="48"/>
        <end position="115"/>
    </location>
</feature>
<protein>
    <recommendedName>
        <fullName evidence="6">Competence protein</fullName>
    </recommendedName>
</protein>
<dbReference type="InterPro" id="IPR057151">
    <property type="entry name" value="DUF7829"/>
</dbReference>
<dbReference type="RefSeq" id="WP_161035532.1">
    <property type="nucleotide sequence ID" value="NZ_WWCL01000002.1"/>
</dbReference>
<dbReference type="EMBL" id="WWCL01000002">
    <property type="protein sequence ID" value="MYN46002.1"/>
    <property type="molecule type" value="Genomic_DNA"/>
</dbReference>
<keyword evidence="5" id="KW-1185">Reference proteome</keyword>
<dbReference type="Pfam" id="PF25169">
    <property type="entry name" value="DUF7830"/>
    <property type="match status" value="1"/>
</dbReference>
<feature type="domain" description="DUF7829" evidence="2">
    <location>
        <begin position="367"/>
        <end position="461"/>
    </location>
</feature>
<dbReference type="AlphaFoldDB" id="A0A845HYN5"/>
<organism evidence="4 5">
    <name type="scientific">Duganella fentianensis</name>
    <dbReference type="NCBI Taxonomy" id="2692177"/>
    <lineage>
        <taxon>Bacteria</taxon>
        <taxon>Pseudomonadati</taxon>
        <taxon>Pseudomonadota</taxon>
        <taxon>Betaproteobacteria</taxon>
        <taxon>Burkholderiales</taxon>
        <taxon>Oxalobacteraceae</taxon>
        <taxon>Telluria group</taxon>
        <taxon>Duganella</taxon>
    </lineage>
</organism>
<feature type="domain" description="DUF6035" evidence="1">
    <location>
        <begin position="128"/>
        <end position="302"/>
    </location>
</feature>
<evidence type="ECO:0000259" key="3">
    <source>
        <dbReference type="Pfam" id="PF25169"/>
    </source>
</evidence>
<gene>
    <name evidence="4" type="ORF">GTP23_13180</name>
</gene>
<reference evidence="4" key="1">
    <citation type="submission" date="2019-12" db="EMBL/GenBank/DDBJ databases">
        <title>Novel species isolated from a subtropical stream in China.</title>
        <authorList>
            <person name="Lu H."/>
        </authorList>
    </citation>
    <scope>NUCLEOTIDE SEQUENCE [LARGE SCALE GENOMIC DNA]</scope>
    <source>
        <strain evidence="4">FT93W</strain>
    </source>
</reference>
<evidence type="ECO:0008006" key="6">
    <source>
        <dbReference type="Google" id="ProtNLM"/>
    </source>
</evidence>
<accession>A0A845HYN5</accession>
<sequence>MRLLERAGAPKIKTLTVNSTINQPLPPFYVPDPEIPEVLDLEHGTYHSLAEIVGTDYAKAVQLRMDIKAAQLVDKPLFACAECGVPVSLLSRKDTRRFFFKHTVEDGRCSAITRGELTQEEITARKYNGAKESRLHLRMKELVRRSLLADAHFSEVEVESTWKGLSGTWRKPDVQSLYTADDGTSVRVAFEIQLSTTFLDVIAERRQFYTGENGLLFWVFAEFNDSGRKLTQDDVFYNNNQNAFLMNEDIAQLSISTKSLHFECAWAEPLSATTVGPLKRQSVSFEDLTFDLKRQQVFYFDFATALAQLAQQESALLQVARENFEAAWIAHDDYERPISEIWQEFYRGVRASGIRLPNYPKDPYHILVSALYTAKHGKVIGWRFNRVVEVAHRIAGGHPQYLRIFRLALKVYGRTEQIRAEDKSGKWAERMRKSQDALRSREPQYEHDSQYDEAISILFPELFTKMPY</sequence>
<dbReference type="Pfam" id="PF25167">
    <property type="entry name" value="DUF7829"/>
    <property type="match status" value="1"/>
</dbReference>
<dbReference type="Proteomes" id="UP000444316">
    <property type="component" value="Unassembled WGS sequence"/>
</dbReference>
<comment type="caution">
    <text evidence="4">The sequence shown here is derived from an EMBL/GenBank/DDBJ whole genome shotgun (WGS) entry which is preliminary data.</text>
</comment>